<dbReference type="WBParaSite" id="Bm10222.1">
    <property type="protein sequence ID" value="Bm10222.1"/>
    <property type="gene ID" value="WBGene00230483"/>
</dbReference>
<protein>
    <recommendedName>
        <fullName evidence="4 13">Pyruvate kinase</fullName>
        <ecNumber evidence="4 13">2.7.1.40</ecNumber>
    </recommendedName>
</protein>
<keyword evidence="12 16" id="KW-0670">Pyruvate</keyword>
<dbReference type="OMA" id="WLYFARF"/>
<dbReference type="GO" id="GO:0005524">
    <property type="term" value="F:ATP binding"/>
    <property type="evidence" value="ECO:0007669"/>
    <property type="project" value="UniProtKB-KW"/>
</dbReference>
<evidence type="ECO:0000256" key="12">
    <source>
        <dbReference type="ARBA" id="ARBA00023317"/>
    </source>
</evidence>
<evidence type="ECO:0000256" key="8">
    <source>
        <dbReference type="ARBA" id="ARBA00022777"/>
    </source>
</evidence>
<evidence type="ECO:0000256" key="6">
    <source>
        <dbReference type="ARBA" id="ARBA00022723"/>
    </source>
</evidence>
<name>A0A0J9XXB1_BRUMA</name>
<comment type="similarity">
    <text evidence="3 13">Belongs to the pyruvate kinase family.</text>
</comment>
<gene>
    <name evidence="16 18" type="primary">Bma-pyk-2.3</name>
    <name evidence="19" type="ORF">Bm10222</name>
    <name evidence="16" type="ORF">BM_BM10222</name>
    <name evidence="15" type="ORF">BM_Bm10222</name>
</gene>
<evidence type="ECO:0000256" key="1">
    <source>
        <dbReference type="ARBA" id="ARBA00001958"/>
    </source>
</evidence>
<evidence type="ECO:0000313" key="19">
    <source>
        <dbReference type="WormBase" id="Bm10222"/>
    </source>
</evidence>
<dbReference type="InterPro" id="IPR040442">
    <property type="entry name" value="Pyrv_kinase-like_dom_sf"/>
</dbReference>
<dbReference type="InterPro" id="IPR015793">
    <property type="entry name" value="Pyrv_Knase_brl"/>
</dbReference>
<dbReference type="STRING" id="6279.A0A0J9XXB1"/>
<reference evidence="15 17" key="1">
    <citation type="journal article" date="2007" name="Science">
        <title>Draft genome of the filarial nematode parasite Brugia malayi.</title>
        <authorList>
            <person name="Ghedin E."/>
            <person name="Wang S."/>
            <person name="Spiro D."/>
            <person name="Caler E."/>
            <person name="Zhao Q."/>
            <person name="Crabtree J."/>
            <person name="Allen J.E."/>
            <person name="Delcher A.L."/>
            <person name="Guiliano D.B."/>
            <person name="Miranda-Saavedra D."/>
            <person name="Angiuoli S.V."/>
            <person name="Creasy T."/>
            <person name="Amedeo P."/>
            <person name="Haas B."/>
            <person name="El-Sayed N.M."/>
            <person name="Wortman J.R."/>
            <person name="Feldblyum T."/>
            <person name="Tallon L."/>
            <person name="Schatz M."/>
            <person name="Shumway M."/>
            <person name="Koo H."/>
            <person name="Salzberg S.L."/>
            <person name="Schobel S."/>
            <person name="Pertea M."/>
            <person name="Pop M."/>
            <person name="White O."/>
            <person name="Barton G.J."/>
            <person name="Carlow C.K."/>
            <person name="Crawford M.J."/>
            <person name="Daub J."/>
            <person name="Dimmic M.W."/>
            <person name="Estes C.F."/>
            <person name="Foster J.M."/>
            <person name="Ganatra M."/>
            <person name="Gregory W.F."/>
            <person name="Johnson N.M."/>
            <person name="Jin J."/>
            <person name="Komuniecki R."/>
            <person name="Korf I."/>
            <person name="Kumar S."/>
            <person name="Laney S."/>
            <person name="Li B.W."/>
            <person name="Li W."/>
            <person name="Lindblom T.H."/>
            <person name="Lustigman S."/>
            <person name="Ma D."/>
            <person name="Maina C.V."/>
            <person name="Martin D.M."/>
            <person name="McCarter J.P."/>
            <person name="McReynolds L."/>
            <person name="Mitreva M."/>
            <person name="Nutman T.B."/>
            <person name="Parkinson J."/>
            <person name="Peregrin-Alvarez J.M."/>
            <person name="Poole C."/>
            <person name="Ren Q."/>
            <person name="Saunders L."/>
            <person name="Sluder A.E."/>
            <person name="Smith K."/>
            <person name="Stanke M."/>
            <person name="Unnasch T.R."/>
            <person name="Ware J."/>
            <person name="Wei A.D."/>
            <person name="Weil G."/>
            <person name="Williams D.J."/>
            <person name="Zhang Y."/>
            <person name="Williams S.A."/>
            <person name="Fraser-Liggett C."/>
            <person name="Slatko B."/>
            <person name="Blaxter M.L."/>
            <person name="Scott A.L."/>
        </authorList>
    </citation>
    <scope>NUCLEOTIDE SEQUENCE</scope>
    <source>
        <strain evidence="15 17">FR3</strain>
    </source>
</reference>
<evidence type="ECO:0000256" key="13">
    <source>
        <dbReference type="RuleBase" id="RU000504"/>
    </source>
</evidence>
<dbReference type="RefSeq" id="XP_001898630.1">
    <property type="nucleotide sequence ID" value="XM_001898595.1"/>
</dbReference>
<dbReference type="CTD" id="6102070"/>
<dbReference type="GO" id="GO:0016301">
    <property type="term" value="F:kinase activity"/>
    <property type="evidence" value="ECO:0007669"/>
    <property type="project" value="UniProtKB-KW"/>
</dbReference>
<dbReference type="AlphaFoldDB" id="A0A0J9XXB1"/>
<dbReference type="PROSITE" id="PS00110">
    <property type="entry name" value="PYRUVATE_KINASE"/>
    <property type="match status" value="1"/>
</dbReference>
<keyword evidence="5 13" id="KW-0808">Transferase</keyword>
<keyword evidence="9" id="KW-0067">ATP-binding</keyword>
<proteinExistence type="inferred from homology"/>
<evidence type="ECO:0000256" key="10">
    <source>
        <dbReference type="ARBA" id="ARBA00022842"/>
    </source>
</evidence>
<dbReference type="WormBase" id="Bm10222">
    <property type="protein sequence ID" value="BM00116"/>
    <property type="gene ID" value="WBGene00230483"/>
</dbReference>
<dbReference type="Pfam" id="PF00224">
    <property type="entry name" value="PK"/>
    <property type="match status" value="1"/>
</dbReference>
<keyword evidence="17" id="KW-1185">Reference proteome</keyword>
<dbReference type="GO" id="GO:0000287">
    <property type="term" value="F:magnesium ion binding"/>
    <property type="evidence" value="ECO:0007669"/>
    <property type="project" value="InterPro"/>
</dbReference>
<evidence type="ECO:0000256" key="3">
    <source>
        <dbReference type="ARBA" id="ARBA00008663"/>
    </source>
</evidence>
<sequence>MIFASFIRNAEGVRTIRRILGEKGRFIKIIAKIENQEGIENADEIIREADGLMIARGDLGIEIPTEKVFAAQKMLIARCNLMGKPVVCATQMLESMTKKPRPTRAEGQLTIRDSIIQWLYFARFLLPKDFAKNSSNLLHY</sequence>
<evidence type="ECO:0000313" key="16">
    <source>
        <dbReference type="EMBL" id="VIO97325.1"/>
    </source>
</evidence>
<keyword evidence="8 13" id="KW-0418">Kinase</keyword>
<reference evidence="18" key="4">
    <citation type="submission" date="2019-12" db="UniProtKB">
        <authorList>
            <consortium name="WormBaseParasite"/>
        </authorList>
    </citation>
    <scope>IDENTIFICATION</scope>
</reference>
<evidence type="ECO:0000313" key="18">
    <source>
        <dbReference type="WBParaSite" id="Bm10222.1"/>
    </source>
</evidence>
<dbReference type="OrthoDB" id="108365at2759"/>
<evidence type="ECO:0000256" key="11">
    <source>
        <dbReference type="ARBA" id="ARBA00023152"/>
    </source>
</evidence>
<evidence type="ECO:0000313" key="17">
    <source>
        <dbReference type="Proteomes" id="UP000006672"/>
    </source>
</evidence>
<dbReference type="PANTHER" id="PTHR11817">
    <property type="entry name" value="PYRUVATE KINASE"/>
    <property type="match status" value="1"/>
</dbReference>
<dbReference type="UniPathway" id="UPA00109">
    <property type="reaction ID" value="UER00188"/>
</dbReference>
<dbReference type="KEGG" id="bmy:BM_BM10222"/>
<dbReference type="GeneID" id="6102070"/>
<evidence type="ECO:0000256" key="5">
    <source>
        <dbReference type="ARBA" id="ARBA00022679"/>
    </source>
</evidence>
<dbReference type="Gene3D" id="3.20.20.60">
    <property type="entry name" value="Phosphoenolpyruvate-binding domains"/>
    <property type="match status" value="1"/>
</dbReference>
<evidence type="ECO:0000256" key="9">
    <source>
        <dbReference type="ARBA" id="ARBA00022840"/>
    </source>
</evidence>
<dbReference type="InterPro" id="IPR001697">
    <property type="entry name" value="Pyr_Knase"/>
</dbReference>
<evidence type="ECO:0000259" key="14">
    <source>
        <dbReference type="Pfam" id="PF00224"/>
    </source>
</evidence>
<accession>A0A0J9XXB1</accession>
<reference evidence="16" key="3">
    <citation type="submission" date="2019-04" db="EMBL/GenBank/DDBJ databases">
        <authorList>
            <person name="Howe K."/>
            <person name="Paulini M."/>
            <person name="Williams G."/>
        </authorList>
    </citation>
    <scope>NUCLEOTIDE SEQUENCE [LARGE SCALE GENOMIC DNA]</scope>
    <source>
        <strain evidence="16">FR3</strain>
    </source>
</reference>
<dbReference type="EC" id="2.7.1.40" evidence="4 13"/>
<dbReference type="EMBL" id="LN856980">
    <property type="protein sequence ID" value="CDP97192.1"/>
    <property type="molecule type" value="Genomic_DNA"/>
</dbReference>
<keyword evidence="6" id="KW-0479">Metal-binding</keyword>
<reference evidence="15" key="2">
    <citation type="submission" date="2012-12" db="EMBL/GenBank/DDBJ databases">
        <authorList>
            <person name="Gao Y.W."/>
            <person name="Fan S.T."/>
            <person name="Sun H.T."/>
            <person name="Wang Z."/>
            <person name="Gao X.L."/>
            <person name="Li Y.G."/>
            <person name="Wang T.C."/>
            <person name="Zhang K."/>
            <person name="Xu W.W."/>
            <person name="Yu Z.J."/>
            <person name="Xia X.Z."/>
        </authorList>
    </citation>
    <scope>NUCLEOTIDE SEQUENCE</scope>
    <source>
        <strain evidence="15">FR3</strain>
    </source>
</reference>
<comment type="pathway">
    <text evidence="2 13">Carbohydrate degradation; glycolysis; pyruvate from D-glyceraldehyde 3-phosphate: step 5/5.</text>
</comment>
<evidence type="ECO:0000256" key="7">
    <source>
        <dbReference type="ARBA" id="ARBA00022741"/>
    </source>
</evidence>
<evidence type="ECO:0000256" key="4">
    <source>
        <dbReference type="ARBA" id="ARBA00012142"/>
    </source>
</evidence>
<dbReference type="GO" id="GO:0030955">
    <property type="term" value="F:potassium ion binding"/>
    <property type="evidence" value="ECO:0007669"/>
    <property type="project" value="InterPro"/>
</dbReference>
<feature type="domain" description="Pyruvate kinase barrel" evidence="14">
    <location>
        <begin position="1"/>
        <end position="107"/>
    </location>
</feature>
<evidence type="ECO:0000256" key="2">
    <source>
        <dbReference type="ARBA" id="ARBA00004997"/>
    </source>
</evidence>
<accession>A0A4E9FK43</accession>
<evidence type="ECO:0000313" key="15">
    <source>
        <dbReference type="EMBL" id="CDP97192.1"/>
    </source>
</evidence>
<comment type="catalytic activity">
    <reaction evidence="13">
        <text>pyruvate + ATP = phosphoenolpyruvate + ADP + H(+)</text>
        <dbReference type="Rhea" id="RHEA:18157"/>
        <dbReference type="ChEBI" id="CHEBI:15361"/>
        <dbReference type="ChEBI" id="CHEBI:15378"/>
        <dbReference type="ChEBI" id="CHEBI:30616"/>
        <dbReference type="ChEBI" id="CHEBI:58702"/>
        <dbReference type="ChEBI" id="CHEBI:456216"/>
        <dbReference type="EC" id="2.7.1.40"/>
    </reaction>
</comment>
<dbReference type="SUPFAM" id="SSF51621">
    <property type="entry name" value="Phosphoenolpyruvate/pyruvate domain"/>
    <property type="match status" value="1"/>
</dbReference>
<dbReference type="EMBL" id="CAAKNF010000194">
    <property type="protein sequence ID" value="VIO97325.1"/>
    <property type="molecule type" value="Genomic_DNA"/>
</dbReference>
<dbReference type="InterPro" id="IPR018209">
    <property type="entry name" value="Pyrv_Knase_AS"/>
</dbReference>
<dbReference type="GO" id="GO:0004743">
    <property type="term" value="F:pyruvate kinase activity"/>
    <property type="evidence" value="ECO:0007669"/>
    <property type="project" value="UniProtKB-EC"/>
</dbReference>
<dbReference type="PRINTS" id="PR01050">
    <property type="entry name" value="PYRUVTKNASE"/>
</dbReference>
<keyword evidence="11 13" id="KW-0324">Glycolysis</keyword>
<dbReference type="InterPro" id="IPR015813">
    <property type="entry name" value="Pyrv/PenolPyrv_kinase-like_dom"/>
</dbReference>
<comment type="cofactor">
    <cofactor evidence="1">
        <name>K(+)</name>
        <dbReference type="ChEBI" id="CHEBI:29103"/>
    </cofactor>
</comment>
<keyword evidence="10 13" id="KW-0460">Magnesium</keyword>
<organism evidence="15">
    <name type="scientific">Brugia malayi</name>
    <name type="common">Filarial nematode worm</name>
    <dbReference type="NCBI Taxonomy" id="6279"/>
    <lineage>
        <taxon>Eukaryota</taxon>
        <taxon>Metazoa</taxon>
        <taxon>Ecdysozoa</taxon>
        <taxon>Nematoda</taxon>
        <taxon>Chromadorea</taxon>
        <taxon>Rhabditida</taxon>
        <taxon>Spirurina</taxon>
        <taxon>Spiruromorpha</taxon>
        <taxon>Filarioidea</taxon>
        <taxon>Onchocercidae</taxon>
        <taxon>Brugia</taxon>
    </lineage>
</organism>
<dbReference type="Proteomes" id="UP000006672">
    <property type="component" value="Unassembled WGS sequence"/>
</dbReference>
<keyword evidence="7" id="KW-0547">Nucleotide-binding</keyword>